<sequence length="59" mass="6557">KVYAEKVASLKYAAELLQAGGFITSDDKESIVYQERSIEPLTLARDTLMNGEPIQVQLD</sequence>
<proteinExistence type="predicted"/>
<gene>
    <name evidence="1" type="ORF">QYT958_LOCUS43837</name>
</gene>
<reference evidence="1" key="1">
    <citation type="submission" date="2021-02" db="EMBL/GenBank/DDBJ databases">
        <authorList>
            <person name="Nowell W R."/>
        </authorList>
    </citation>
    <scope>NUCLEOTIDE SEQUENCE</scope>
</reference>
<dbReference type="EMBL" id="CAJOBR010064596">
    <property type="protein sequence ID" value="CAF5080084.1"/>
    <property type="molecule type" value="Genomic_DNA"/>
</dbReference>
<organism evidence="1 2">
    <name type="scientific">Rotaria socialis</name>
    <dbReference type="NCBI Taxonomy" id="392032"/>
    <lineage>
        <taxon>Eukaryota</taxon>
        <taxon>Metazoa</taxon>
        <taxon>Spiralia</taxon>
        <taxon>Gnathifera</taxon>
        <taxon>Rotifera</taxon>
        <taxon>Eurotatoria</taxon>
        <taxon>Bdelloidea</taxon>
        <taxon>Philodinida</taxon>
        <taxon>Philodinidae</taxon>
        <taxon>Rotaria</taxon>
    </lineage>
</organism>
<protein>
    <submittedName>
        <fullName evidence="1">Uncharacterized protein</fullName>
    </submittedName>
</protein>
<feature type="non-terminal residue" evidence="1">
    <location>
        <position position="1"/>
    </location>
</feature>
<evidence type="ECO:0000313" key="1">
    <source>
        <dbReference type="EMBL" id="CAF5080084.1"/>
    </source>
</evidence>
<dbReference type="AlphaFoldDB" id="A0A822DQD6"/>
<accession>A0A822DQD6</accession>
<evidence type="ECO:0000313" key="2">
    <source>
        <dbReference type="Proteomes" id="UP000663848"/>
    </source>
</evidence>
<comment type="caution">
    <text evidence="1">The sequence shown here is derived from an EMBL/GenBank/DDBJ whole genome shotgun (WGS) entry which is preliminary data.</text>
</comment>
<dbReference type="Proteomes" id="UP000663848">
    <property type="component" value="Unassembled WGS sequence"/>
</dbReference>
<name>A0A822DQD6_9BILA</name>
<feature type="non-terminal residue" evidence="1">
    <location>
        <position position="59"/>
    </location>
</feature>